<dbReference type="CDD" id="cd10434">
    <property type="entry name" value="GIY-YIG_UvrC_Cho"/>
    <property type="match status" value="1"/>
</dbReference>
<organism evidence="13 14">
    <name type="scientific">Alkaliphilus hydrothermalis</name>
    <dbReference type="NCBI Taxonomy" id="1482730"/>
    <lineage>
        <taxon>Bacteria</taxon>
        <taxon>Bacillati</taxon>
        <taxon>Bacillota</taxon>
        <taxon>Clostridia</taxon>
        <taxon>Peptostreptococcales</taxon>
        <taxon>Natronincolaceae</taxon>
        <taxon>Alkaliphilus</taxon>
    </lineage>
</organism>
<comment type="subunit">
    <text evidence="7">Interacts with UvrB in an incision complex.</text>
</comment>
<evidence type="ECO:0000256" key="7">
    <source>
        <dbReference type="HAMAP-Rule" id="MF_00203"/>
    </source>
</evidence>
<dbReference type="HAMAP" id="MF_00203">
    <property type="entry name" value="UvrC"/>
    <property type="match status" value="1"/>
</dbReference>
<sequence length="649" mass="74993">MFDLKEQLRILPERPGVYIMKNIDQEVIYVGKAISLKNRVRQYFQSSKNHASKVRAMVSNINNFEYIVTDSELEALILECNLIKKYRPKYNVLLRDDKTYPYIKVTLNEEYPRVIKVRKIAKDKGKYFGPYTNIGALNQTIEIIHQLYPIRNCKKNIAKMIERKERPCLNYHIKKCIGPCRGEESKAEYLQMIQEIIILLSGKESGLIKMLNIKMKEAAVDMDFEQAATYRDQLIALESTFEKQKVVSTNPRLDQDIIAMASGAEFNCGVVLLIREGKLIHREPFTLTSNEGESRDDLLTAFMKQYYNEMDYIPKEILMEESLQEEEILQEWLSSKRGSKVQIKVPLRGDKKELLEMAKKNAATTLLQLQSFRKTKAEIKDQREELIELQDLLGIDEFPNRIESYDISNISGLQSVGSMIVFEGGKAKYSDYRRFKIKTITGPNDYGSLEEILQRRFSRGLLETEQLLTGEISMTEGKFLVFPDLIMVDGGFGQVTSVKKVLEAMNIDIPVCGMIKDDKHKTRGLAYEGREIILEKTSPLFRLIYKIQEEVHRFAITYHKTLRKKNMLHSELEDISGVGEARRKALMKHFGDITKIKNASLEDLMQVEGMNKKVANSVFEYFVNQKEVQRKEEKIEETPSNDEGGRIND</sequence>
<dbReference type="Pfam" id="PF08459">
    <property type="entry name" value="UvrC_RNaseH_dom"/>
    <property type="match status" value="1"/>
</dbReference>
<dbReference type="InterPro" id="IPR018222">
    <property type="entry name" value="Nuclear_transport_factor_2_euk"/>
</dbReference>
<feature type="region of interest" description="Disordered" evidence="8">
    <location>
        <begin position="629"/>
        <end position="649"/>
    </location>
</feature>
<dbReference type="InterPro" id="IPR010994">
    <property type="entry name" value="RuvA_2-like"/>
</dbReference>
<accession>A0ABS2NMU8</accession>
<dbReference type="PROSITE" id="PS50165">
    <property type="entry name" value="UVRC"/>
    <property type="match status" value="1"/>
</dbReference>
<comment type="subcellular location">
    <subcellularLocation>
        <location evidence="7">Cytoplasm</location>
    </subcellularLocation>
</comment>
<evidence type="ECO:0000313" key="14">
    <source>
        <dbReference type="Proteomes" id="UP001314796"/>
    </source>
</evidence>
<evidence type="ECO:0000256" key="1">
    <source>
        <dbReference type="ARBA" id="ARBA00022490"/>
    </source>
</evidence>
<evidence type="ECO:0000256" key="8">
    <source>
        <dbReference type="SAM" id="MobiDB-lite"/>
    </source>
</evidence>
<evidence type="ECO:0000259" key="12">
    <source>
        <dbReference type="PROSITE" id="PS50177"/>
    </source>
</evidence>
<dbReference type="InterPro" id="IPR000305">
    <property type="entry name" value="GIY-YIG_endonuc"/>
</dbReference>
<evidence type="ECO:0000256" key="4">
    <source>
        <dbReference type="ARBA" id="ARBA00022881"/>
    </source>
</evidence>
<dbReference type="Gene3D" id="3.40.1440.10">
    <property type="entry name" value="GIY-YIG endonuclease"/>
    <property type="match status" value="1"/>
</dbReference>
<proteinExistence type="inferred from homology"/>
<dbReference type="InterPro" id="IPR001162">
    <property type="entry name" value="UvrC_RNase_H_dom"/>
</dbReference>
<dbReference type="PROSITE" id="PS50177">
    <property type="entry name" value="NTF2_DOMAIN"/>
    <property type="match status" value="1"/>
</dbReference>
<evidence type="ECO:0000313" key="13">
    <source>
        <dbReference type="EMBL" id="MBM7614232.1"/>
    </source>
</evidence>
<evidence type="ECO:0000259" key="10">
    <source>
        <dbReference type="PROSITE" id="PS50164"/>
    </source>
</evidence>
<dbReference type="InterPro" id="IPR004791">
    <property type="entry name" value="UvrC"/>
</dbReference>
<name>A0ABS2NMU8_9FIRM</name>
<dbReference type="NCBIfam" id="NF001824">
    <property type="entry name" value="PRK00558.1-5"/>
    <property type="match status" value="1"/>
</dbReference>
<dbReference type="SMART" id="SM00465">
    <property type="entry name" value="GIYc"/>
    <property type="match status" value="1"/>
</dbReference>
<evidence type="ECO:0000256" key="6">
    <source>
        <dbReference type="ARBA" id="ARBA00023236"/>
    </source>
</evidence>
<dbReference type="Proteomes" id="UP001314796">
    <property type="component" value="Unassembled WGS sequence"/>
</dbReference>
<dbReference type="InterPro" id="IPR038476">
    <property type="entry name" value="UvrC_RNase_H_dom_sf"/>
</dbReference>
<comment type="function">
    <text evidence="7">The UvrABC repair system catalyzes the recognition and processing of DNA lesions. UvrC both incises the 5' and 3' sides of the lesion. The N-terminal half is responsible for the 3' incision and the C-terminal half is responsible for the 5' incision.</text>
</comment>
<dbReference type="Pfam" id="PF01541">
    <property type="entry name" value="GIY-YIG"/>
    <property type="match status" value="1"/>
</dbReference>
<evidence type="ECO:0000256" key="2">
    <source>
        <dbReference type="ARBA" id="ARBA00022763"/>
    </source>
</evidence>
<dbReference type="InterPro" id="IPR035901">
    <property type="entry name" value="GIY-YIG_endonuc_sf"/>
</dbReference>
<dbReference type="SUPFAM" id="SSF46600">
    <property type="entry name" value="C-terminal UvrC-binding domain of UvrB"/>
    <property type="match status" value="1"/>
</dbReference>
<keyword evidence="6 7" id="KW-0742">SOS response</keyword>
<evidence type="ECO:0000259" key="9">
    <source>
        <dbReference type="PROSITE" id="PS50151"/>
    </source>
</evidence>
<dbReference type="InterPro" id="IPR041663">
    <property type="entry name" value="DisA/LigA_HHH"/>
</dbReference>
<gene>
    <name evidence="7" type="primary">uvrC</name>
    <name evidence="13" type="ORF">JOC73_000743</name>
</gene>
<dbReference type="InterPro" id="IPR003583">
    <property type="entry name" value="Hlx-hairpin-Hlx_DNA-bd_motif"/>
</dbReference>
<dbReference type="Pfam" id="PF02151">
    <property type="entry name" value="UVR"/>
    <property type="match status" value="1"/>
</dbReference>
<dbReference type="EMBL" id="JAFBEE010000003">
    <property type="protein sequence ID" value="MBM7614232.1"/>
    <property type="molecule type" value="Genomic_DNA"/>
</dbReference>
<feature type="domain" description="GIY-YIG" evidence="10">
    <location>
        <begin position="13"/>
        <end position="92"/>
    </location>
</feature>
<dbReference type="RefSeq" id="WP_204400509.1">
    <property type="nucleotide sequence ID" value="NZ_JAFBEE010000003.1"/>
</dbReference>
<evidence type="ECO:0000256" key="5">
    <source>
        <dbReference type="ARBA" id="ARBA00023204"/>
    </source>
</evidence>
<feature type="domain" description="UVR" evidence="9">
    <location>
        <begin position="205"/>
        <end position="240"/>
    </location>
</feature>
<keyword evidence="4 7" id="KW-0267">Excision nuclease</keyword>
<evidence type="ECO:0000256" key="3">
    <source>
        <dbReference type="ARBA" id="ARBA00022769"/>
    </source>
</evidence>
<protein>
    <recommendedName>
        <fullName evidence="7">UvrABC system protein C</fullName>
        <shortName evidence="7">Protein UvrC</shortName>
    </recommendedName>
    <alternativeName>
        <fullName evidence="7">Excinuclease ABC subunit C</fullName>
    </alternativeName>
</protein>
<comment type="similarity">
    <text evidence="7">Belongs to the UvrC family.</text>
</comment>
<feature type="domain" description="UvrC family homology region profile" evidence="11">
    <location>
        <begin position="257"/>
        <end position="502"/>
    </location>
</feature>
<dbReference type="PANTHER" id="PTHR30562:SF1">
    <property type="entry name" value="UVRABC SYSTEM PROTEIN C"/>
    <property type="match status" value="1"/>
</dbReference>
<dbReference type="Gene3D" id="3.30.420.340">
    <property type="entry name" value="UvrC, RNAse H endonuclease domain"/>
    <property type="match status" value="1"/>
</dbReference>
<dbReference type="SUPFAM" id="SSF47781">
    <property type="entry name" value="RuvA domain 2-like"/>
    <property type="match status" value="1"/>
</dbReference>
<comment type="caution">
    <text evidence="13">The sequence shown here is derived from an EMBL/GenBank/DDBJ whole genome shotgun (WGS) entry which is preliminary data.</text>
</comment>
<dbReference type="SMART" id="SM00278">
    <property type="entry name" value="HhH1"/>
    <property type="match status" value="2"/>
</dbReference>
<dbReference type="InterPro" id="IPR036876">
    <property type="entry name" value="UVR_dom_sf"/>
</dbReference>
<keyword evidence="3 7" id="KW-0228">DNA excision</keyword>
<keyword evidence="5 7" id="KW-0234">DNA repair</keyword>
<dbReference type="InterPro" id="IPR050066">
    <property type="entry name" value="UvrABC_protein_C"/>
</dbReference>
<dbReference type="Gene3D" id="4.10.860.10">
    <property type="entry name" value="UVR domain"/>
    <property type="match status" value="1"/>
</dbReference>
<dbReference type="SUPFAM" id="SSF82771">
    <property type="entry name" value="GIY-YIG endonuclease"/>
    <property type="match status" value="1"/>
</dbReference>
<keyword evidence="2 7" id="KW-0227">DNA damage</keyword>
<dbReference type="Pfam" id="PF22920">
    <property type="entry name" value="UvrC_RNaseH"/>
    <property type="match status" value="1"/>
</dbReference>
<keyword evidence="14" id="KW-1185">Reference proteome</keyword>
<dbReference type="Pfam" id="PF12826">
    <property type="entry name" value="HHH_2"/>
    <property type="match status" value="1"/>
</dbReference>
<dbReference type="InterPro" id="IPR001943">
    <property type="entry name" value="UVR_dom"/>
</dbReference>
<dbReference type="PROSITE" id="PS50164">
    <property type="entry name" value="GIY_YIG"/>
    <property type="match status" value="1"/>
</dbReference>
<evidence type="ECO:0000259" key="11">
    <source>
        <dbReference type="PROSITE" id="PS50165"/>
    </source>
</evidence>
<reference evidence="13 14" key="1">
    <citation type="submission" date="2021-01" db="EMBL/GenBank/DDBJ databases">
        <title>Genomic Encyclopedia of Type Strains, Phase IV (KMG-IV): sequencing the most valuable type-strain genomes for metagenomic binning, comparative biology and taxonomic classification.</title>
        <authorList>
            <person name="Goeker M."/>
        </authorList>
    </citation>
    <scope>NUCLEOTIDE SEQUENCE [LARGE SCALE GENOMIC DNA]</scope>
    <source>
        <strain evidence="13 14">DSM 25890</strain>
    </source>
</reference>
<dbReference type="NCBIfam" id="TIGR00194">
    <property type="entry name" value="uvrC"/>
    <property type="match status" value="1"/>
</dbReference>
<dbReference type="InterPro" id="IPR047296">
    <property type="entry name" value="GIY-YIG_UvrC_Cho"/>
</dbReference>
<keyword evidence="1 7" id="KW-0963">Cytoplasm</keyword>
<feature type="domain" description="NTF2" evidence="12">
    <location>
        <begin position="298"/>
        <end position="488"/>
    </location>
</feature>
<dbReference type="PANTHER" id="PTHR30562">
    <property type="entry name" value="UVRC/OXIDOREDUCTASE"/>
    <property type="match status" value="1"/>
</dbReference>
<dbReference type="PROSITE" id="PS50151">
    <property type="entry name" value="UVR"/>
    <property type="match status" value="1"/>
</dbReference>
<dbReference type="Gene3D" id="1.10.150.20">
    <property type="entry name" value="5' to 3' exonuclease, C-terminal subdomain"/>
    <property type="match status" value="1"/>
</dbReference>